<organism evidence="1 2">
    <name type="scientific">Rhizopus azygosporus</name>
    <name type="common">Rhizopus microsporus var. azygosporus</name>
    <dbReference type="NCBI Taxonomy" id="86630"/>
    <lineage>
        <taxon>Eukaryota</taxon>
        <taxon>Fungi</taxon>
        <taxon>Fungi incertae sedis</taxon>
        <taxon>Mucoromycota</taxon>
        <taxon>Mucoromycotina</taxon>
        <taxon>Mucoromycetes</taxon>
        <taxon>Mucorales</taxon>
        <taxon>Mucorineae</taxon>
        <taxon>Rhizopodaceae</taxon>
        <taxon>Rhizopus</taxon>
    </lineage>
</organism>
<evidence type="ECO:0000313" key="2">
    <source>
        <dbReference type="Proteomes" id="UP000252139"/>
    </source>
</evidence>
<feature type="non-terminal residue" evidence="1">
    <location>
        <position position="77"/>
    </location>
</feature>
<accession>A0A367IQE3</accession>
<keyword evidence="2" id="KW-1185">Reference proteome</keyword>
<sequence>KTVRTYISEDDMRNTLVEDEASSDGAVQDSKLNIAGGKEDLKSPECFQVRLKIETMSSGFGGRLTQNKSFVDFDERH</sequence>
<feature type="non-terminal residue" evidence="1">
    <location>
        <position position="1"/>
    </location>
</feature>
<reference evidence="1 2" key="1">
    <citation type="journal article" date="2018" name="G3 (Bethesda)">
        <title>Phylogenetic and Phylogenomic Definition of Rhizopus Species.</title>
        <authorList>
            <person name="Gryganskyi A.P."/>
            <person name="Golan J."/>
            <person name="Dolatabadi S."/>
            <person name="Mondo S."/>
            <person name="Robb S."/>
            <person name="Idnurm A."/>
            <person name="Muszewska A."/>
            <person name="Steczkiewicz K."/>
            <person name="Masonjones S."/>
            <person name="Liao H.L."/>
            <person name="Gajdeczka M.T."/>
            <person name="Anike F."/>
            <person name="Vuek A."/>
            <person name="Anishchenko I.M."/>
            <person name="Voigt K."/>
            <person name="de Hoog G.S."/>
            <person name="Smith M.E."/>
            <person name="Heitman J."/>
            <person name="Vilgalys R."/>
            <person name="Stajich J.E."/>
        </authorList>
    </citation>
    <scope>NUCLEOTIDE SEQUENCE [LARGE SCALE GENOMIC DNA]</scope>
    <source>
        <strain evidence="1 2">CBS 357.93</strain>
    </source>
</reference>
<comment type="caution">
    <text evidence="1">The sequence shown here is derived from an EMBL/GenBank/DDBJ whole genome shotgun (WGS) entry which is preliminary data.</text>
</comment>
<dbReference type="Proteomes" id="UP000252139">
    <property type="component" value="Unassembled WGS sequence"/>
</dbReference>
<dbReference type="EMBL" id="PJQL01004211">
    <property type="protein sequence ID" value="RCH79914.1"/>
    <property type="molecule type" value="Genomic_DNA"/>
</dbReference>
<dbReference type="AlphaFoldDB" id="A0A367IQE3"/>
<protein>
    <submittedName>
        <fullName evidence="1">Uncharacterized protein</fullName>
    </submittedName>
</protein>
<name>A0A367IQE3_RHIAZ</name>
<proteinExistence type="predicted"/>
<gene>
    <name evidence="1" type="ORF">CU097_000842</name>
</gene>
<evidence type="ECO:0000313" key="1">
    <source>
        <dbReference type="EMBL" id="RCH79914.1"/>
    </source>
</evidence>